<keyword evidence="3" id="KW-1185">Reference proteome</keyword>
<dbReference type="OrthoDB" id="3230070at2759"/>
<name>A0A642UPY4_9ASCO</name>
<evidence type="ECO:0000256" key="1">
    <source>
        <dbReference type="SAM" id="MobiDB-lite"/>
    </source>
</evidence>
<sequence length="142" mass="15215">MHLTLTTHTTNQLPIPVCNLMNDPSLDPGPTRVRPVLVGTDSVGSPTAVQASQHAAQEGSPGPLHITQECPKRAEEEKELKKVSLNVELPILLNTKKGPQAMAELITAGRKYDTAKLEVRQIHLVGLPEATQATSQQADGSD</sequence>
<organism evidence="2 3">
    <name type="scientific">Trichomonascus ciferrii</name>
    <dbReference type="NCBI Taxonomy" id="44093"/>
    <lineage>
        <taxon>Eukaryota</taxon>
        <taxon>Fungi</taxon>
        <taxon>Dikarya</taxon>
        <taxon>Ascomycota</taxon>
        <taxon>Saccharomycotina</taxon>
        <taxon>Dipodascomycetes</taxon>
        <taxon>Dipodascales</taxon>
        <taxon>Trichomonascaceae</taxon>
        <taxon>Trichomonascus</taxon>
        <taxon>Trichomonascus ciferrii complex</taxon>
    </lineage>
</organism>
<comment type="caution">
    <text evidence="2">The sequence shown here is derived from an EMBL/GenBank/DDBJ whole genome shotgun (WGS) entry which is preliminary data.</text>
</comment>
<dbReference type="Proteomes" id="UP000761534">
    <property type="component" value="Unassembled WGS sequence"/>
</dbReference>
<evidence type="ECO:0000313" key="3">
    <source>
        <dbReference type="Proteomes" id="UP000761534"/>
    </source>
</evidence>
<feature type="region of interest" description="Disordered" evidence="1">
    <location>
        <begin position="40"/>
        <end position="77"/>
    </location>
</feature>
<feature type="compositionally biased region" description="Polar residues" evidence="1">
    <location>
        <begin position="42"/>
        <end position="55"/>
    </location>
</feature>
<protein>
    <submittedName>
        <fullName evidence="2">Uncharacterized protein</fullName>
    </submittedName>
</protein>
<gene>
    <name evidence="2" type="ORF">TRICI_005744</name>
</gene>
<dbReference type="AlphaFoldDB" id="A0A642UPY4"/>
<accession>A0A642UPY4</accession>
<dbReference type="VEuPathDB" id="FungiDB:TRICI_005744"/>
<proteinExistence type="predicted"/>
<evidence type="ECO:0000313" key="2">
    <source>
        <dbReference type="EMBL" id="KAA8903202.1"/>
    </source>
</evidence>
<dbReference type="EMBL" id="SWFS01000445">
    <property type="protein sequence ID" value="KAA8903202.1"/>
    <property type="molecule type" value="Genomic_DNA"/>
</dbReference>
<reference evidence="2" key="1">
    <citation type="journal article" date="2019" name="G3 (Bethesda)">
        <title>Genome Assemblies of Two Rare Opportunistic Yeast Pathogens: Diutina rugosa (syn. Candida rugosa) and Trichomonascus ciferrii (syn. Candida ciferrii).</title>
        <authorList>
            <person name="Mixao V."/>
            <person name="Saus E."/>
            <person name="Hansen A.P."/>
            <person name="Lass-Florl C."/>
            <person name="Gabaldon T."/>
        </authorList>
    </citation>
    <scope>NUCLEOTIDE SEQUENCE</scope>
    <source>
        <strain evidence="2">CBS 4856</strain>
    </source>
</reference>